<keyword evidence="2 4" id="KW-0479">Metal-binding</keyword>
<dbReference type="InterPro" id="IPR011042">
    <property type="entry name" value="6-blade_b-propeller_TolB-like"/>
</dbReference>
<evidence type="ECO:0000313" key="6">
    <source>
        <dbReference type="EMBL" id="MDU0352963.1"/>
    </source>
</evidence>
<dbReference type="InterPro" id="IPR016024">
    <property type="entry name" value="ARM-type_fold"/>
</dbReference>
<feature type="domain" description="Cytochrome c" evidence="5">
    <location>
        <begin position="975"/>
        <end position="1110"/>
    </location>
</feature>
<dbReference type="SUPFAM" id="SSF50952">
    <property type="entry name" value="Soluble quinoprotein glucose dehydrogenase"/>
    <property type="match status" value="1"/>
</dbReference>
<dbReference type="InterPro" id="IPR009056">
    <property type="entry name" value="Cyt_c-like_dom"/>
</dbReference>
<dbReference type="Gene3D" id="2.120.10.30">
    <property type="entry name" value="TolB, C-terminal domain"/>
    <property type="match status" value="1"/>
</dbReference>
<name>A0ABU3SSG9_9ALTE</name>
<keyword evidence="7" id="KW-1185">Reference proteome</keyword>
<dbReference type="InterPro" id="IPR036909">
    <property type="entry name" value="Cyt_c-like_dom_sf"/>
</dbReference>
<evidence type="ECO:0000256" key="4">
    <source>
        <dbReference type="PROSITE-ProRule" id="PRU00433"/>
    </source>
</evidence>
<reference evidence="6 7" key="1">
    <citation type="submission" date="2023-10" db="EMBL/GenBank/DDBJ databases">
        <title>Glaciecola aquimarina strain GGW-M5 nov., isolated from a coastal seawater.</title>
        <authorList>
            <person name="Bayburt H."/>
            <person name="Kim J.M."/>
            <person name="Choi B.J."/>
            <person name="Jeon C.O."/>
        </authorList>
    </citation>
    <scope>NUCLEOTIDE SEQUENCE [LARGE SCALE GENOMIC DNA]</scope>
    <source>
        <strain evidence="6 7">KCTC 32108</strain>
    </source>
</reference>
<evidence type="ECO:0000259" key="5">
    <source>
        <dbReference type="PROSITE" id="PS51007"/>
    </source>
</evidence>
<dbReference type="SUPFAM" id="SSF48371">
    <property type="entry name" value="ARM repeat"/>
    <property type="match status" value="1"/>
</dbReference>
<dbReference type="InterPro" id="IPR055557">
    <property type="entry name" value="DUF7133"/>
</dbReference>
<dbReference type="PANTHER" id="PTHR33546">
    <property type="entry name" value="LARGE, MULTIFUNCTIONAL SECRETED PROTEIN-RELATED"/>
    <property type="match status" value="1"/>
</dbReference>
<proteinExistence type="predicted"/>
<dbReference type="NCBIfam" id="TIGR02603">
    <property type="entry name" value="CxxCH_TIGR02603"/>
    <property type="match status" value="1"/>
</dbReference>
<evidence type="ECO:0000256" key="2">
    <source>
        <dbReference type="ARBA" id="ARBA00022723"/>
    </source>
</evidence>
<dbReference type="InterPro" id="IPR013427">
    <property type="entry name" value="Haem-bd_dom_put"/>
</dbReference>
<dbReference type="EMBL" id="JAWDIO010000002">
    <property type="protein sequence ID" value="MDU0352963.1"/>
    <property type="molecule type" value="Genomic_DNA"/>
</dbReference>
<evidence type="ECO:0000256" key="1">
    <source>
        <dbReference type="ARBA" id="ARBA00022617"/>
    </source>
</evidence>
<keyword evidence="1 4" id="KW-0349">Heme</keyword>
<organism evidence="6 7">
    <name type="scientific">Paraglaciecola aquimarina</name>
    <dbReference type="NCBI Taxonomy" id="1235557"/>
    <lineage>
        <taxon>Bacteria</taxon>
        <taxon>Pseudomonadati</taxon>
        <taxon>Pseudomonadota</taxon>
        <taxon>Gammaproteobacteria</taxon>
        <taxon>Alteromonadales</taxon>
        <taxon>Alteromonadaceae</taxon>
        <taxon>Paraglaciecola</taxon>
    </lineage>
</organism>
<evidence type="ECO:0000256" key="3">
    <source>
        <dbReference type="ARBA" id="ARBA00023004"/>
    </source>
</evidence>
<comment type="caution">
    <text evidence="6">The sequence shown here is derived from an EMBL/GenBank/DDBJ whole genome shotgun (WGS) entry which is preliminary data.</text>
</comment>
<dbReference type="Pfam" id="PF13646">
    <property type="entry name" value="HEAT_2"/>
    <property type="match status" value="1"/>
</dbReference>
<dbReference type="PANTHER" id="PTHR33546:SF1">
    <property type="entry name" value="LARGE, MULTIFUNCTIONAL SECRETED PROTEIN"/>
    <property type="match status" value="1"/>
</dbReference>
<dbReference type="Gene3D" id="1.25.10.10">
    <property type="entry name" value="Leucine-rich Repeat Variant"/>
    <property type="match status" value="1"/>
</dbReference>
<dbReference type="PROSITE" id="PS51007">
    <property type="entry name" value="CYTC"/>
    <property type="match status" value="1"/>
</dbReference>
<dbReference type="InterPro" id="IPR011989">
    <property type="entry name" value="ARM-like"/>
</dbReference>
<dbReference type="InterPro" id="IPR011041">
    <property type="entry name" value="Quinoprot_gluc/sorb_DH_b-prop"/>
</dbReference>
<evidence type="ECO:0000313" key="7">
    <source>
        <dbReference type="Proteomes" id="UP001247805"/>
    </source>
</evidence>
<dbReference type="SUPFAM" id="SSF46626">
    <property type="entry name" value="Cytochrome c"/>
    <property type="match status" value="1"/>
</dbReference>
<accession>A0ABU3SSG9</accession>
<protein>
    <submittedName>
        <fullName evidence="6">HEAT repeat domain-containing protein</fullName>
    </submittedName>
</protein>
<gene>
    <name evidence="6" type="ORF">RS130_02605</name>
</gene>
<sequence>MKRFLFSVLLVTPLSSIADNSKVDVNLRAKTFTKPDEFKIDVWADNSLTKNPSYFYFDSKGRMFMTELYRIGKGVEDVRRFSKEATIADIEIETLDDRLDLYKNFSAEFPDNQKPGVPDKIVLIEDANNDGIADSSKVFADGFNKPLEGLGVGVIERDGKVYYTNIPSLWVLEDEDKDGVSDKREELLTGFGTRVSFLGHDLHGLVWGPAGKLYWSLGDRGYDITTKEGDTLHQPNHGAVFRSDPDGSNLEVFYHGLRNPQELVFDEFGNLFTADNDGDRSDTERVNHLIEGGDSGWHAGHQTIMSFTDKLELRSAKYTGDKDIPVAWLTNDMSIPRNDNQPAYMLPGILKLLRGPSGFTYNPTNYLGEKWRNTFFIAHYGGSQSGSYISTFKTKEHGASFLPIEKTTFLKGVNVSDIDFGPDGRFYISEFNFGGWSNVNEGAIYALDLLEAPANLVKQHNEFHDVLLADYSTKSVSELADLLATDHQRIRQQAQFELAKRGQQAFVQFDALAHDPSKDVFSRIHSIWGLSQLVLNHSIQKEKLASLIPLLNDKNEQVRIQSARVLGDHKAKFAESALIKALADNDGQVAMYAAIGLGRMGSSGAVSTVINKLVEVSDKDLWLRHGLVMALKGVDKKYWIQHKSAKSKDVRMAVLLALRELKDDQVADFLHDDSIAIVDEAILAIGDKALTSVRSKVAELLDSKRIANTDVQEFVHHRIINANFNEGRAEDAKRLLAYAAVKGLKERLASEALAAIEGWNDLNPIDTITGLPSLANKSRADISQLVLQYLPKILENTEGKALVQAMSIAQQFNYQLSEDVLAKIAQDPNAKSNIRIQALDLLAERFPAQGIATAKKLLDSKALEVKAGALVLVLDKDHAAGTEKVEQLLTSGSVALQKIALSTISTKTTAKIDAWLASKLEALMVGTGENAITLELLSAVEKNSSSKVTALYSEYQQKMQSSDLLTQFSGALAGGDKQVGRDIFYTNGAAQCIRCHIINKKGSNVGPDLSAIGSQRSAEYLLQALVDPSGAIAPGYGTFNLTMHNGSKVSGVFTAETDNTIELEQEGKLHRYNKSDIKDIQRPASGMPPMNYMLSKAEIRDVVAFLSSLKGKGKKAKISH</sequence>
<dbReference type="Pfam" id="PF23500">
    <property type="entry name" value="DUF7133"/>
    <property type="match status" value="1"/>
</dbReference>
<dbReference type="Gene3D" id="1.10.760.10">
    <property type="entry name" value="Cytochrome c-like domain"/>
    <property type="match status" value="1"/>
</dbReference>
<keyword evidence="3 4" id="KW-0408">Iron</keyword>
<dbReference type="Proteomes" id="UP001247805">
    <property type="component" value="Unassembled WGS sequence"/>
</dbReference>
<dbReference type="NCBIfam" id="TIGR02604">
    <property type="entry name" value="Piru_Ver_Nterm"/>
    <property type="match status" value="1"/>
</dbReference>
<dbReference type="RefSeq" id="WP_316024662.1">
    <property type="nucleotide sequence ID" value="NZ_JAWDIO010000002.1"/>
</dbReference>
<dbReference type="InterPro" id="IPR013428">
    <property type="entry name" value="Membrane-bound_put_N"/>
</dbReference>